<dbReference type="RefSeq" id="WP_247414569.1">
    <property type="nucleotide sequence ID" value="NZ_JALLGW010000001.1"/>
</dbReference>
<protein>
    <submittedName>
        <fullName evidence="6">Helix-turn-helix domain-containing protein</fullName>
    </submittedName>
</protein>
<proteinExistence type="predicted"/>
<dbReference type="InterPro" id="IPR007050">
    <property type="entry name" value="HTH_bacterioopsin"/>
</dbReference>
<dbReference type="SUPFAM" id="SSF88659">
    <property type="entry name" value="Sigma3 and sigma4 domains of RNA polymerase sigma factors"/>
    <property type="match status" value="1"/>
</dbReference>
<keyword evidence="1" id="KW-0805">Transcription regulation</keyword>
<evidence type="ECO:0000313" key="7">
    <source>
        <dbReference type="Proteomes" id="UP001596099"/>
    </source>
</evidence>
<evidence type="ECO:0000256" key="3">
    <source>
        <dbReference type="SAM" id="MobiDB-lite"/>
    </source>
</evidence>
<keyword evidence="7" id="KW-1185">Reference proteome</keyword>
<name>A0ABD5RNB1_9EURY</name>
<accession>A0ABD5RNB1</accession>
<dbReference type="InterPro" id="IPR031803">
    <property type="entry name" value="BAT_GAF/HTH-assoc"/>
</dbReference>
<organism evidence="6 7">
    <name type="scientific">Halomarina salina</name>
    <dbReference type="NCBI Taxonomy" id="1872699"/>
    <lineage>
        <taxon>Archaea</taxon>
        <taxon>Methanobacteriati</taxon>
        <taxon>Methanobacteriota</taxon>
        <taxon>Stenosarchaea group</taxon>
        <taxon>Halobacteria</taxon>
        <taxon>Halobacteriales</taxon>
        <taxon>Natronomonadaceae</taxon>
        <taxon>Halomarina</taxon>
    </lineage>
</organism>
<evidence type="ECO:0000256" key="2">
    <source>
        <dbReference type="ARBA" id="ARBA00023163"/>
    </source>
</evidence>
<evidence type="ECO:0000259" key="4">
    <source>
        <dbReference type="Pfam" id="PF04967"/>
    </source>
</evidence>
<dbReference type="Pfam" id="PF15915">
    <property type="entry name" value="BAT"/>
    <property type="match status" value="1"/>
</dbReference>
<dbReference type="Pfam" id="PF04967">
    <property type="entry name" value="HTH_10"/>
    <property type="match status" value="1"/>
</dbReference>
<evidence type="ECO:0000256" key="1">
    <source>
        <dbReference type="ARBA" id="ARBA00023015"/>
    </source>
</evidence>
<dbReference type="PANTHER" id="PTHR34236:SF1">
    <property type="entry name" value="DIMETHYL SULFOXIDE REDUCTASE TRANSCRIPTIONAL ACTIVATOR"/>
    <property type="match status" value="1"/>
</dbReference>
<evidence type="ECO:0000259" key="5">
    <source>
        <dbReference type="Pfam" id="PF15915"/>
    </source>
</evidence>
<sequence length="238" mass="26853">MIVEFTLQQPTLLQSLGAVPSTRVVWERTDSTANDERLVLFWAESDDFEAFEAAMYDDPTVTAPRTLTTVGERRLYQVEQTGEGVAQSVYPAIVEAGGVVQRCTATHEGWWYRVVFPDNDALNHLHETCTDYDLHFHLERKYEVTDEDGHSNSVGLTEKQRTMLSHAVEQGYYEVPRETNLDRIADEQGISHQAASERLRRAVDILTRHTIMTTDEQSNRSVQTGTDDGSGQRSSGTD</sequence>
<dbReference type="Proteomes" id="UP001596099">
    <property type="component" value="Unassembled WGS sequence"/>
</dbReference>
<keyword evidence="2" id="KW-0804">Transcription</keyword>
<dbReference type="InterPro" id="IPR013324">
    <property type="entry name" value="RNA_pol_sigma_r3/r4-like"/>
</dbReference>
<dbReference type="EMBL" id="JBHSQH010000001">
    <property type="protein sequence ID" value="MFC5971680.1"/>
    <property type="molecule type" value="Genomic_DNA"/>
</dbReference>
<reference evidence="6 7" key="1">
    <citation type="journal article" date="2019" name="Int. J. Syst. Evol. Microbiol.">
        <title>The Global Catalogue of Microorganisms (GCM) 10K type strain sequencing project: providing services to taxonomists for standard genome sequencing and annotation.</title>
        <authorList>
            <consortium name="The Broad Institute Genomics Platform"/>
            <consortium name="The Broad Institute Genome Sequencing Center for Infectious Disease"/>
            <person name="Wu L."/>
            <person name="Ma J."/>
        </authorList>
    </citation>
    <scope>NUCLEOTIDE SEQUENCE [LARGE SCALE GENOMIC DNA]</scope>
    <source>
        <strain evidence="6 7">CGMCC 1.12543</strain>
    </source>
</reference>
<gene>
    <name evidence="6" type="ORF">ACFPYI_10085</name>
</gene>
<evidence type="ECO:0000313" key="6">
    <source>
        <dbReference type="EMBL" id="MFC5971680.1"/>
    </source>
</evidence>
<feature type="region of interest" description="Disordered" evidence="3">
    <location>
        <begin position="210"/>
        <end position="238"/>
    </location>
</feature>
<dbReference type="AlphaFoldDB" id="A0ABD5RNB1"/>
<comment type="caution">
    <text evidence="6">The sequence shown here is derived from an EMBL/GenBank/DDBJ whole genome shotgun (WGS) entry which is preliminary data.</text>
</comment>
<feature type="domain" description="Bacterioopsin transcriptional activator GAF and HTH associated" evidence="5">
    <location>
        <begin position="4"/>
        <end position="146"/>
    </location>
</feature>
<feature type="domain" description="HTH bat-type" evidence="4">
    <location>
        <begin position="156"/>
        <end position="203"/>
    </location>
</feature>
<dbReference type="PANTHER" id="PTHR34236">
    <property type="entry name" value="DIMETHYL SULFOXIDE REDUCTASE TRANSCRIPTIONAL ACTIVATOR"/>
    <property type="match status" value="1"/>
</dbReference>